<dbReference type="AlphaFoldDB" id="A0A8X8ZRN6"/>
<feature type="transmembrane region" description="Helical" evidence="1">
    <location>
        <begin position="114"/>
        <end position="132"/>
    </location>
</feature>
<accession>A0A8X8ZRN6</accession>
<feature type="domain" description="DEAD/DEAH-box helicase" evidence="2">
    <location>
        <begin position="58"/>
        <end position="105"/>
    </location>
</feature>
<keyword evidence="1" id="KW-0472">Membrane</keyword>
<protein>
    <recommendedName>
        <fullName evidence="2">DEAD/DEAH-box helicase domain-containing protein</fullName>
    </recommendedName>
</protein>
<keyword evidence="1" id="KW-0812">Transmembrane</keyword>
<evidence type="ECO:0000313" key="4">
    <source>
        <dbReference type="Proteomes" id="UP000298416"/>
    </source>
</evidence>
<keyword evidence="4" id="KW-1185">Reference proteome</keyword>
<dbReference type="Proteomes" id="UP000298416">
    <property type="component" value="Unassembled WGS sequence"/>
</dbReference>
<dbReference type="SUPFAM" id="SSF52540">
    <property type="entry name" value="P-loop containing nucleoside triphosphate hydrolases"/>
    <property type="match status" value="1"/>
</dbReference>
<comment type="caution">
    <text evidence="3">The sequence shown here is derived from an EMBL/GenBank/DDBJ whole genome shotgun (WGS) entry which is preliminary data.</text>
</comment>
<dbReference type="Pfam" id="PF00270">
    <property type="entry name" value="DEAD"/>
    <property type="match status" value="1"/>
</dbReference>
<dbReference type="GO" id="GO:0005524">
    <property type="term" value="F:ATP binding"/>
    <property type="evidence" value="ECO:0007669"/>
    <property type="project" value="InterPro"/>
</dbReference>
<evidence type="ECO:0000313" key="3">
    <source>
        <dbReference type="EMBL" id="KAG6414642.1"/>
    </source>
</evidence>
<gene>
    <name evidence="3" type="ORF">SASPL_122015</name>
</gene>
<dbReference type="EMBL" id="PNBA02000008">
    <property type="protein sequence ID" value="KAG6414642.1"/>
    <property type="molecule type" value="Genomic_DNA"/>
</dbReference>
<organism evidence="3">
    <name type="scientific">Salvia splendens</name>
    <name type="common">Scarlet sage</name>
    <dbReference type="NCBI Taxonomy" id="180675"/>
    <lineage>
        <taxon>Eukaryota</taxon>
        <taxon>Viridiplantae</taxon>
        <taxon>Streptophyta</taxon>
        <taxon>Embryophyta</taxon>
        <taxon>Tracheophyta</taxon>
        <taxon>Spermatophyta</taxon>
        <taxon>Magnoliopsida</taxon>
        <taxon>eudicotyledons</taxon>
        <taxon>Gunneridae</taxon>
        <taxon>Pentapetalae</taxon>
        <taxon>asterids</taxon>
        <taxon>lamiids</taxon>
        <taxon>Lamiales</taxon>
        <taxon>Lamiaceae</taxon>
        <taxon>Nepetoideae</taxon>
        <taxon>Mentheae</taxon>
        <taxon>Salviinae</taxon>
        <taxon>Salvia</taxon>
        <taxon>Salvia subgen. Calosphace</taxon>
        <taxon>core Calosphace</taxon>
    </lineage>
</organism>
<evidence type="ECO:0000259" key="2">
    <source>
        <dbReference type="Pfam" id="PF00270"/>
    </source>
</evidence>
<proteinExistence type="predicted"/>
<sequence>MVTGGYCRVESSGEEIEGSFPKLPKSPLRFMKKLGSAPTKLVVAPINMQVPVVCCASSLRELGRGVNILVATPGRLAVDLLERERVSLQMIRCLALDEADRIVGSSSYLIVQRVAYVLVMASLLLLLIVTGLNRPLSGLMQEANQDILAWLSHLAARSSYGKSSRR</sequence>
<dbReference type="InterPro" id="IPR011545">
    <property type="entry name" value="DEAD/DEAH_box_helicase_dom"/>
</dbReference>
<keyword evidence="1" id="KW-1133">Transmembrane helix</keyword>
<dbReference type="Gene3D" id="3.40.50.300">
    <property type="entry name" value="P-loop containing nucleotide triphosphate hydrolases"/>
    <property type="match status" value="1"/>
</dbReference>
<reference evidence="3" key="2">
    <citation type="submission" date="2020-08" db="EMBL/GenBank/DDBJ databases">
        <title>Plant Genome Project.</title>
        <authorList>
            <person name="Zhang R.-G."/>
        </authorList>
    </citation>
    <scope>NUCLEOTIDE SEQUENCE</scope>
    <source>
        <strain evidence="3">Huo1</strain>
        <tissue evidence="3">Leaf</tissue>
    </source>
</reference>
<dbReference type="GO" id="GO:0003676">
    <property type="term" value="F:nucleic acid binding"/>
    <property type="evidence" value="ECO:0007669"/>
    <property type="project" value="InterPro"/>
</dbReference>
<evidence type="ECO:0000256" key="1">
    <source>
        <dbReference type="SAM" id="Phobius"/>
    </source>
</evidence>
<reference evidence="3" key="1">
    <citation type="submission" date="2018-01" db="EMBL/GenBank/DDBJ databases">
        <authorList>
            <person name="Mao J.F."/>
        </authorList>
    </citation>
    <scope>NUCLEOTIDE SEQUENCE</scope>
    <source>
        <strain evidence="3">Huo1</strain>
        <tissue evidence="3">Leaf</tissue>
    </source>
</reference>
<dbReference type="InterPro" id="IPR027417">
    <property type="entry name" value="P-loop_NTPase"/>
</dbReference>
<name>A0A8X8ZRN6_SALSN</name>